<evidence type="ECO:0000259" key="2">
    <source>
        <dbReference type="Pfam" id="PF02120"/>
    </source>
</evidence>
<dbReference type="EMBL" id="JAAWWK010000002">
    <property type="protein sequence ID" value="NKI16778.1"/>
    <property type="molecule type" value="Genomic_DNA"/>
</dbReference>
<dbReference type="PANTHER" id="PTHR37533:SF2">
    <property type="entry name" value="FLAGELLAR HOOK-LENGTH CONTROL PROTEIN"/>
    <property type="match status" value="1"/>
</dbReference>
<dbReference type="InterPro" id="IPR052563">
    <property type="entry name" value="FliK"/>
</dbReference>
<keyword evidence="3" id="KW-0969">Cilium</keyword>
<organism evidence="3 4">
    <name type="scientific">Spongiibacter thalassae</name>
    <dbReference type="NCBI Taxonomy" id="2721624"/>
    <lineage>
        <taxon>Bacteria</taxon>
        <taxon>Pseudomonadati</taxon>
        <taxon>Pseudomonadota</taxon>
        <taxon>Gammaproteobacteria</taxon>
        <taxon>Cellvibrionales</taxon>
        <taxon>Spongiibacteraceae</taxon>
        <taxon>Spongiibacter</taxon>
    </lineage>
</organism>
<keyword evidence="4" id="KW-1185">Reference proteome</keyword>
<dbReference type="Pfam" id="PF02120">
    <property type="entry name" value="Flg_hook"/>
    <property type="match status" value="1"/>
</dbReference>
<dbReference type="RefSeq" id="WP_168449329.1">
    <property type="nucleotide sequence ID" value="NZ_JAAWWK010000002.1"/>
</dbReference>
<feature type="compositionally biased region" description="Gly residues" evidence="1">
    <location>
        <begin position="359"/>
        <end position="375"/>
    </location>
</feature>
<evidence type="ECO:0000313" key="3">
    <source>
        <dbReference type="EMBL" id="NKI16778.1"/>
    </source>
</evidence>
<dbReference type="Gene3D" id="3.30.750.140">
    <property type="match status" value="1"/>
</dbReference>
<sequence>MATPVLPIPQSHSAQTALNPFPNPSGSAVEAIKTPFNQVLEKERPAHGAVPSFSHLSATALKNLGGEATIDGAEGQSAELSDALTAGDNFLPVGGNLLPLEQRFERPLVFAVGQTAHPMFSGVALGSVLADSGIETAKIIPASQNAAQLHQHIGLQEPGLAEGLHSTGREALAGSFALPSQDGFAGQSPSLMSAALAAVNGEAKPTSILRDSARELLADQRSVDGLDSARLAMSRVSAASIERGLSPPQFSVMQNALSDPAWGQAMTARLSWMAGSGVHNASLRLHPEELGSVNVQISMSGDRASVQFQAQNAETTELIEKLMPRLASAFESQGLKLEDAKVSQQPSGGERQQSAMTGEGQGSGQSSAGGRGSAQGNGENADGAVEVGAGNVLDLDLRRASGIDAFA</sequence>
<dbReference type="InterPro" id="IPR038610">
    <property type="entry name" value="FliK-like_C_sf"/>
</dbReference>
<keyword evidence="3" id="KW-0966">Cell projection</keyword>
<feature type="domain" description="Flagellar hook-length control protein-like C-terminal" evidence="2">
    <location>
        <begin position="269"/>
        <end position="348"/>
    </location>
</feature>
<evidence type="ECO:0000313" key="4">
    <source>
        <dbReference type="Proteomes" id="UP000765845"/>
    </source>
</evidence>
<name>A0ABX1GDX2_9GAMM</name>
<dbReference type="Proteomes" id="UP000765845">
    <property type="component" value="Unassembled WGS sequence"/>
</dbReference>
<evidence type="ECO:0000256" key="1">
    <source>
        <dbReference type="SAM" id="MobiDB-lite"/>
    </source>
</evidence>
<accession>A0ABX1GDX2</accession>
<gene>
    <name evidence="3" type="ORF">HCU74_05005</name>
</gene>
<feature type="region of interest" description="Disordered" evidence="1">
    <location>
        <begin position="338"/>
        <end position="384"/>
    </location>
</feature>
<dbReference type="PANTHER" id="PTHR37533">
    <property type="entry name" value="FLAGELLAR HOOK-LENGTH CONTROL PROTEIN"/>
    <property type="match status" value="1"/>
</dbReference>
<feature type="compositionally biased region" description="Polar residues" evidence="1">
    <location>
        <begin position="342"/>
        <end position="356"/>
    </location>
</feature>
<reference evidence="3 4" key="1">
    <citation type="submission" date="2020-04" db="EMBL/GenBank/DDBJ databases">
        <authorList>
            <person name="Yoon J."/>
        </authorList>
    </citation>
    <scope>NUCLEOTIDE SEQUENCE [LARGE SCALE GENOMIC DNA]</scope>
    <source>
        <strain evidence="3 4">KMU-166</strain>
    </source>
</reference>
<comment type="caution">
    <text evidence="3">The sequence shown here is derived from an EMBL/GenBank/DDBJ whole genome shotgun (WGS) entry which is preliminary data.</text>
</comment>
<dbReference type="InterPro" id="IPR021136">
    <property type="entry name" value="Flagellar_hook_control-like_C"/>
</dbReference>
<proteinExistence type="predicted"/>
<protein>
    <submittedName>
        <fullName evidence="3">Flagellar hook-length control protein FliK</fullName>
    </submittedName>
</protein>
<keyword evidence="3" id="KW-0282">Flagellum</keyword>
<dbReference type="CDD" id="cd17470">
    <property type="entry name" value="T3SS_Flik_C"/>
    <property type="match status" value="1"/>
</dbReference>